<evidence type="ECO:0000313" key="3">
    <source>
        <dbReference type="EMBL" id="GLA56143.1"/>
    </source>
</evidence>
<evidence type="ECO:0000259" key="2">
    <source>
        <dbReference type="SMART" id="SM00939"/>
    </source>
</evidence>
<accession>A0A9W6A9E6</accession>
<evidence type="ECO:0000256" key="1">
    <source>
        <dbReference type="ARBA" id="ARBA00022801"/>
    </source>
</evidence>
<dbReference type="Gene3D" id="3.40.50.1820">
    <property type="entry name" value="alpha/beta hydrolase"/>
    <property type="match status" value="1"/>
</dbReference>
<dbReference type="InterPro" id="IPR013736">
    <property type="entry name" value="Xaa-Pro_dipept_C"/>
</dbReference>
<reference evidence="3" key="1">
    <citation type="submission" date="2022-07" db="EMBL/GenBank/DDBJ databases">
        <title>Taxonomy of Aspergillus series Nigri: significant species reduction supported by multi-species coalescent approaches.</title>
        <authorList>
            <person name="Bian C."/>
            <person name="Kusuya Y."/>
            <person name="Sklenar F."/>
            <person name="D'hooge E."/>
            <person name="Yaguchi T."/>
            <person name="Takahashi H."/>
            <person name="Hubka V."/>
        </authorList>
    </citation>
    <scope>NUCLEOTIDE SEQUENCE</scope>
    <source>
        <strain evidence="3">IFM 63604</strain>
    </source>
</reference>
<comment type="caution">
    <text evidence="3">The sequence shown here is derived from an EMBL/GenBank/DDBJ whole genome shotgun (WGS) entry which is preliminary data.</text>
</comment>
<protein>
    <recommendedName>
        <fullName evidence="2">Xaa-Pro dipeptidyl-peptidase C-terminal domain-containing protein</fullName>
    </recommendedName>
</protein>
<dbReference type="InterPro" id="IPR029058">
    <property type="entry name" value="AB_hydrolase_fold"/>
</dbReference>
<dbReference type="GO" id="GO:0008239">
    <property type="term" value="F:dipeptidyl-peptidase activity"/>
    <property type="evidence" value="ECO:0007669"/>
    <property type="project" value="InterPro"/>
</dbReference>
<dbReference type="SUPFAM" id="SSF49785">
    <property type="entry name" value="Galactose-binding domain-like"/>
    <property type="match status" value="1"/>
</dbReference>
<evidence type="ECO:0000313" key="4">
    <source>
        <dbReference type="Proteomes" id="UP001144191"/>
    </source>
</evidence>
<dbReference type="SMART" id="SM00939">
    <property type="entry name" value="PepX_C"/>
    <property type="match status" value="1"/>
</dbReference>
<dbReference type="Proteomes" id="UP001144191">
    <property type="component" value="Unassembled WGS sequence"/>
</dbReference>
<sequence length="222" mass="24853">MQLGEALERADIPMFLVGGWYDVFAPQTIEQCMRLRERNTKVAPLMGPWNHMRVGQDSRVYQQSFEWLEEHLAKRIQGIKKRPVQYFVTGANEWRDVQRWPPPTVSQKLYLRYGGRLSSEESSTGENPSVFAFNPRQPTPTIGGNLLLGGGAANDGTLAVRSDVLIFTTEVLEKDVEISGKVIVELSHSSDNPNAGLFIRVSEVDANGQSHNTTRNLQALTL</sequence>
<dbReference type="EMBL" id="BRPB01000264">
    <property type="protein sequence ID" value="GLA56143.1"/>
    <property type="molecule type" value="Genomic_DNA"/>
</dbReference>
<gene>
    <name evidence="3" type="ORF">AnigIFM63604_004783</name>
</gene>
<keyword evidence="1" id="KW-0378">Hydrolase</keyword>
<dbReference type="InterPro" id="IPR008979">
    <property type="entry name" value="Galactose-bd-like_sf"/>
</dbReference>
<dbReference type="Gene3D" id="2.60.120.260">
    <property type="entry name" value="Galactose-binding domain-like"/>
    <property type="match status" value="1"/>
</dbReference>
<dbReference type="Pfam" id="PF02129">
    <property type="entry name" value="Peptidase_S15"/>
    <property type="match status" value="1"/>
</dbReference>
<name>A0A9W6A9E6_ASPNG</name>
<organism evidence="3 4">
    <name type="scientific">Aspergillus niger</name>
    <dbReference type="NCBI Taxonomy" id="5061"/>
    <lineage>
        <taxon>Eukaryota</taxon>
        <taxon>Fungi</taxon>
        <taxon>Dikarya</taxon>
        <taxon>Ascomycota</taxon>
        <taxon>Pezizomycotina</taxon>
        <taxon>Eurotiomycetes</taxon>
        <taxon>Eurotiomycetidae</taxon>
        <taxon>Eurotiales</taxon>
        <taxon>Aspergillaceae</taxon>
        <taxon>Aspergillus</taxon>
        <taxon>Aspergillus subgen. Circumdati</taxon>
    </lineage>
</organism>
<dbReference type="Pfam" id="PF08530">
    <property type="entry name" value="PepX_C"/>
    <property type="match status" value="1"/>
</dbReference>
<feature type="domain" description="Xaa-Pro dipeptidyl-peptidase C-terminal" evidence="2">
    <location>
        <begin position="65"/>
        <end position="221"/>
    </location>
</feature>
<dbReference type="AlphaFoldDB" id="A0A9W6A9E6"/>
<dbReference type="NCBIfam" id="TIGR00976">
    <property type="entry name" value="CocE_NonD"/>
    <property type="match status" value="1"/>
</dbReference>
<proteinExistence type="predicted"/>
<dbReference type="SUPFAM" id="SSF53474">
    <property type="entry name" value="alpha/beta-Hydrolases"/>
    <property type="match status" value="1"/>
</dbReference>
<dbReference type="InterPro" id="IPR005674">
    <property type="entry name" value="CocE/Ser_esterase"/>
</dbReference>
<dbReference type="InterPro" id="IPR000383">
    <property type="entry name" value="Xaa-Pro-like_dom"/>
</dbReference>